<name>A0ACB8C8M8_DERSI</name>
<evidence type="ECO:0000313" key="1">
    <source>
        <dbReference type="EMBL" id="KAH7937190.1"/>
    </source>
</evidence>
<proteinExistence type="predicted"/>
<protein>
    <submittedName>
        <fullName evidence="1">Uncharacterized protein</fullName>
    </submittedName>
</protein>
<dbReference type="Proteomes" id="UP000821865">
    <property type="component" value="Chromosome 8"/>
</dbReference>
<organism evidence="1 2">
    <name type="scientific">Dermacentor silvarum</name>
    <name type="common">Tick</name>
    <dbReference type="NCBI Taxonomy" id="543639"/>
    <lineage>
        <taxon>Eukaryota</taxon>
        <taxon>Metazoa</taxon>
        <taxon>Ecdysozoa</taxon>
        <taxon>Arthropoda</taxon>
        <taxon>Chelicerata</taxon>
        <taxon>Arachnida</taxon>
        <taxon>Acari</taxon>
        <taxon>Parasitiformes</taxon>
        <taxon>Ixodida</taxon>
        <taxon>Ixodoidea</taxon>
        <taxon>Ixodidae</taxon>
        <taxon>Rhipicephalinae</taxon>
        <taxon>Dermacentor</taxon>
    </lineage>
</organism>
<keyword evidence="2" id="KW-1185">Reference proteome</keyword>
<comment type="caution">
    <text evidence="1">The sequence shown here is derived from an EMBL/GenBank/DDBJ whole genome shotgun (WGS) entry which is preliminary data.</text>
</comment>
<reference evidence="1" key="1">
    <citation type="submission" date="2020-05" db="EMBL/GenBank/DDBJ databases">
        <title>Large-scale comparative analyses of tick genomes elucidate their genetic diversity and vector capacities.</title>
        <authorList>
            <person name="Jia N."/>
            <person name="Wang J."/>
            <person name="Shi W."/>
            <person name="Du L."/>
            <person name="Sun Y."/>
            <person name="Zhan W."/>
            <person name="Jiang J."/>
            <person name="Wang Q."/>
            <person name="Zhang B."/>
            <person name="Ji P."/>
            <person name="Sakyi L.B."/>
            <person name="Cui X."/>
            <person name="Yuan T."/>
            <person name="Jiang B."/>
            <person name="Yang W."/>
            <person name="Lam T.T.-Y."/>
            <person name="Chang Q."/>
            <person name="Ding S."/>
            <person name="Wang X."/>
            <person name="Zhu J."/>
            <person name="Ruan X."/>
            <person name="Zhao L."/>
            <person name="Wei J."/>
            <person name="Que T."/>
            <person name="Du C."/>
            <person name="Cheng J."/>
            <person name="Dai P."/>
            <person name="Han X."/>
            <person name="Huang E."/>
            <person name="Gao Y."/>
            <person name="Liu J."/>
            <person name="Shao H."/>
            <person name="Ye R."/>
            <person name="Li L."/>
            <person name="Wei W."/>
            <person name="Wang X."/>
            <person name="Wang C."/>
            <person name="Yang T."/>
            <person name="Huo Q."/>
            <person name="Li W."/>
            <person name="Guo W."/>
            <person name="Chen H."/>
            <person name="Zhou L."/>
            <person name="Ni X."/>
            <person name="Tian J."/>
            <person name="Zhou Y."/>
            <person name="Sheng Y."/>
            <person name="Liu T."/>
            <person name="Pan Y."/>
            <person name="Xia L."/>
            <person name="Li J."/>
            <person name="Zhao F."/>
            <person name="Cao W."/>
        </authorList>
    </citation>
    <scope>NUCLEOTIDE SEQUENCE</scope>
    <source>
        <strain evidence="1">Dsil-2018</strain>
    </source>
</reference>
<evidence type="ECO:0000313" key="2">
    <source>
        <dbReference type="Proteomes" id="UP000821865"/>
    </source>
</evidence>
<dbReference type="EMBL" id="CM023477">
    <property type="protein sequence ID" value="KAH7937190.1"/>
    <property type="molecule type" value="Genomic_DNA"/>
</dbReference>
<accession>A0ACB8C8M8</accession>
<gene>
    <name evidence="1" type="ORF">HPB49_008600</name>
</gene>
<sequence>MFLVWWLERVSTKAAPPDREDVTGVKTAPVVKGPSPAVKGDKQHVIFDCANGGWTNEHTDTSTPCQSSHPATPEHLPYAGPQTLQTVLAGVPEWDQSMEGDCQPMGEREHLQINPEDEGTVQPTTPTLAQPPYQAHVQPTSPEAPAVLHRSSRQRHQPVRYESEDFRKGT</sequence>